<feature type="region of interest" description="Disordered" evidence="1">
    <location>
        <begin position="1"/>
        <end position="21"/>
    </location>
</feature>
<dbReference type="AlphaFoldDB" id="A0A4U6XMF9"/>
<accession>A0A4U6XMF9</accession>
<feature type="compositionally biased region" description="Pro residues" evidence="1">
    <location>
        <begin position="1"/>
        <end position="10"/>
    </location>
</feature>
<organism evidence="3 4">
    <name type="scientific">Colletotrichum tanaceti</name>
    <dbReference type="NCBI Taxonomy" id="1306861"/>
    <lineage>
        <taxon>Eukaryota</taxon>
        <taxon>Fungi</taxon>
        <taxon>Dikarya</taxon>
        <taxon>Ascomycota</taxon>
        <taxon>Pezizomycotina</taxon>
        <taxon>Sordariomycetes</taxon>
        <taxon>Hypocreomycetidae</taxon>
        <taxon>Glomerellales</taxon>
        <taxon>Glomerellaceae</taxon>
        <taxon>Colletotrichum</taxon>
        <taxon>Colletotrichum destructivum species complex</taxon>
    </lineage>
</organism>
<protein>
    <recommendedName>
        <fullName evidence="2">DUF6546 domain-containing protein</fullName>
    </recommendedName>
</protein>
<feature type="region of interest" description="Disordered" evidence="1">
    <location>
        <begin position="355"/>
        <end position="403"/>
    </location>
</feature>
<dbReference type="EMBL" id="PJEX01000056">
    <property type="protein sequence ID" value="TKW56867.1"/>
    <property type="molecule type" value="Genomic_DNA"/>
</dbReference>
<name>A0A4U6XMF9_9PEZI</name>
<dbReference type="Proteomes" id="UP000310108">
    <property type="component" value="Unassembled WGS sequence"/>
</dbReference>
<sequence>MPESTPPPDKPPARSRRKSFSSLPTELRLTILVILVASAEDSNTKHERAALASVCSEWRAVVEKSTFRSLVLREGDAHHDVRAFNRIVQGRRRRLVGTLALHVVLGPYGCEGCAREESGAEADLNNRRFARAVRSLWSSLSRWPVVDGNEAMTLEIQCGAVSDKEHFFRDAIEDDGGGGGGGVRHLRYDQALQGRRFSLWGARKRLLGNLLDFVPRDDRGAAPPLPEIMVVRRLRVNRSLYRSLSAAALRVLLESLVNLTVVCYQPWRGVDARGQRARDDAIAALFRDLGPSARAVHLWEAHSPALHGDTDSWPKPPSSDTGLVAAAVEASFRLRDLTILSHAIDGADFFRLASGSSVRPAPHHHHQHHHNHSDHPDHHHHQQQQQQQLIHHHHHHPHPPDPATSAWSNLRFLVLSCRPLASSSAQSEAYDLLLTAARAAMRMPRLGCMELWWGEVKGGYIFRYRVDRDAATVTVVATSEAAPHPDVLKAWRRVAYENTRHQLQRRAVVLRADAMVSSTTICRFLWLFLWLRELLQGG</sequence>
<feature type="compositionally biased region" description="Basic residues" evidence="1">
    <location>
        <begin position="361"/>
        <end position="382"/>
    </location>
</feature>
<gene>
    <name evidence="3" type="ORF">CTA1_11294</name>
</gene>
<evidence type="ECO:0000259" key="2">
    <source>
        <dbReference type="Pfam" id="PF20183"/>
    </source>
</evidence>
<dbReference type="Pfam" id="PF20183">
    <property type="entry name" value="DUF6546"/>
    <property type="match status" value="1"/>
</dbReference>
<evidence type="ECO:0000313" key="3">
    <source>
        <dbReference type="EMBL" id="TKW56867.1"/>
    </source>
</evidence>
<comment type="caution">
    <text evidence="3">The sequence shown here is derived from an EMBL/GenBank/DDBJ whole genome shotgun (WGS) entry which is preliminary data.</text>
</comment>
<reference evidence="3 4" key="1">
    <citation type="journal article" date="2019" name="PLoS ONE">
        <title>Comparative genome analysis indicates high evolutionary potential of pathogenicity genes in Colletotrichum tanaceti.</title>
        <authorList>
            <person name="Lelwala R.V."/>
            <person name="Korhonen P.K."/>
            <person name="Young N.D."/>
            <person name="Scott J.B."/>
            <person name="Ades P.A."/>
            <person name="Gasser R.B."/>
            <person name="Taylor P.W.J."/>
        </authorList>
    </citation>
    <scope>NUCLEOTIDE SEQUENCE [LARGE SCALE GENOMIC DNA]</scope>
    <source>
        <strain evidence="3">BRIP57314</strain>
    </source>
</reference>
<feature type="domain" description="DUF6546" evidence="2">
    <location>
        <begin position="292"/>
        <end position="525"/>
    </location>
</feature>
<keyword evidence="4" id="KW-1185">Reference proteome</keyword>
<evidence type="ECO:0000256" key="1">
    <source>
        <dbReference type="SAM" id="MobiDB-lite"/>
    </source>
</evidence>
<dbReference type="InterPro" id="IPR046676">
    <property type="entry name" value="DUF6546"/>
</dbReference>
<evidence type="ECO:0000313" key="4">
    <source>
        <dbReference type="Proteomes" id="UP000310108"/>
    </source>
</evidence>
<proteinExistence type="predicted"/>
<dbReference type="STRING" id="1306861.A0A4U6XMF9"/>